<evidence type="ECO:0000313" key="1">
    <source>
        <dbReference type="EMBL" id="GGL14967.1"/>
    </source>
</evidence>
<proteinExistence type="predicted"/>
<dbReference type="Proteomes" id="UP000645217">
    <property type="component" value="Unassembled WGS sequence"/>
</dbReference>
<dbReference type="EMBL" id="BMNT01000050">
    <property type="protein sequence ID" value="GGL14967.1"/>
    <property type="molecule type" value="Genomic_DNA"/>
</dbReference>
<accession>A0A917RMN1</accession>
<keyword evidence="2" id="KW-1185">Reference proteome</keyword>
<organism evidence="1 2">
    <name type="scientific">Sphaerisporangium melleum</name>
    <dbReference type="NCBI Taxonomy" id="321316"/>
    <lineage>
        <taxon>Bacteria</taxon>
        <taxon>Bacillati</taxon>
        <taxon>Actinomycetota</taxon>
        <taxon>Actinomycetes</taxon>
        <taxon>Streptosporangiales</taxon>
        <taxon>Streptosporangiaceae</taxon>
        <taxon>Sphaerisporangium</taxon>
    </lineage>
</organism>
<evidence type="ECO:0000313" key="2">
    <source>
        <dbReference type="Proteomes" id="UP000645217"/>
    </source>
</evidence>
<protein>
    <submittedName>
        <fullName evidence="1">Uncharacterized protein</fullName>
    </submittedName>
</protein>
<dbReference type="AlphaFoldDB" id="A0A917RMN1"/>
<gene>
    <name evidence="1" type="ORF">GCM10007964_66260</name>
</gene>
<name>A0A917RMN1_9ACTN</name>
<sequence>MSGENEGRLLKLSHQEVEQIAKALQTHADAMGQNGRTGADGKQSGSLYSFQYNAQLTPDELGKWPAAQTFAQTVGTMGAGTGVNSLQELYASYIQQYNALIAVIRAGRINIATAEDASSVPKPPGAV</sequence>
<reference evidence="1" key="1">
    <citation type="journal article" date="2014" name="Int. J. Syst. Evol. Microbiol.">
        <title>Complete genome sequence of Corynebacterium casei LMG S-19264T (=DSM 44701T), isolated from a smear-ripened cheese.</title>
        <authorList>
            <consortium name="US DOE Joint Genome Institute (JGI-PGF)"/>
            <person name="Walter F."/>
            <person name="Albersmeier A."/>
            <person name="Kalinowski J."/>
            <person name="Ruckert C."/>
        </authorList>
    </citation>
    <scope>NUCLEOTIDE SEQUENCE</scope>
    <source>
        <strain evidence="1">JCM 13064</strain>
    </source>
</reference>
<comment type="caution">
    <text evidence="1">The sequence shown here is derived from an EMBL/GenBank/DDBJ whole genome shotgun (WGS) entry which is preliminary data.</text>
</comment>
<reference evidence="1" key="2">
    <citation type="submission" date="2020-09" db="EMBL/GenBank/DDBJ databases">
        <authorList>
            <person name="Sun Q."/>
            <person name="Ohkuma M."/>
        </authorList>
    </citation>
    <scope>NUCLEOTIDE SEQUENCE</scope>
    <source>
        <strain evidence="1">JCM 13064</strain>
    </source>
</reference>
<dbReference type="RefSeq" id="WP_189167023.1">
    <property type="nucleotide sequence ID" value="NZ_BMNT01000050.1"/>
</dbReference>